<keyword evidence="1" id="KW-0812">Transmembrane</keyword>
<name>A0A2H0V1P3_9BACT</name>
<accession>A0A2H0V1P3</accession>
<keyword evidence="1" id="KW-1133">Transmembrane helix</keyword>
<evidence type="ECO:0000313" key="3">
    <source>
        <dbReference type="Proteomes" id="UP000228626"/>
    </source>
</evidence>
<feature type="transmembrane region" description="Helical" evidence="1">
    <location>
        <begin position="108"/>
        <end position="134"/>
    </location>
</feature>
<dbReference type="EMBL" id="PFAR01000038">
    <property type="protein sequence ID" value="PIR92997.1"/>
    <property type="molecule type" value="Genomic_DNA"/>
</dbReference>
<dbReference type="Proteomes" id="UP000228626">
    <property type="component" value="Unassembled WGS sequence"/>
</dbReference>
<feature type="transmembrane region" description="Helical" evidence="1">
    <location>
        <begin position="34"/>
        <end position="53"/>
    </location>
</feature>
<evidence type="ECO:0000256" key="1">
    <source>
        <dbReference type="SAM" id="Phobius"/>
    </source>
</evidence>
<dbReference type="AlphaFoldDB" id="A0A2H0V1P3"/>
<proteinExistence type="predicted"/>
<sequence length="137" mass="15715">MKAELLKIADFLHNKNSGLKIEVIKIWRDKRSRVLLLSALFFNFIAWLIGVFINQRVEDKVIALHHNIYFGITLIGSAKQVYFIPALGFIIITLNLIFSHIAKEEKNFFIYVFAASSLLASIFIILGLSSIMLINFR</sequence>
<reference evidence="3" key="1">
    <citation type="submission" date="2017-09" db="EMBL/GenBank/DDBJ databases">
        <title>Depth-based differentiation of microbial function through sediment-hosted aquifers and enrichment of novel symbionts in the deep terrestrial subsurface.</title>
        <authorList>
            <person name="Probst A.J."/>
            <person name="Ladd B."/>
            <person name="Jarett J.K."/>
            <person name="Geller-Mcgrath D.E."/>
            <person name="Sieber C.M.K."/>
            <person name="Emerson J.B."/>
            <person name="Anantharaman K."/>
            <person name="Thomas B.C."/>
            <person name="Malmstrom R."/>
            <person name="Stieglmeier M."/>
            <person name="Klingl A."/>
            <person name="Woyke T."/>
            <person name="Ryan C.M."/>
            <person name="Banfield J.F."/>
        </authorList>
    </citation>
    <scope>NUCLEOTIDE SEQUENCE [LARGE SCALE GENOMIC DNA]</scope>
</reference>
<organism evidence="2 3">
    <name type="scientific">Candidatus Falkowbacteria bacterium CG10_big_fil_rev_8_21_14_0_10_43_10</name>
    <dbReference type="NCBI Taxonomy" id="1974567"/>
    <lineage>
        <taxon>Bacteria</taxon>
        <taxon>Candidatus Falkowiibacteriota</taxon>
    </lineage>
</organism>
<comment type="caution">
    <text evidence="2">The sequence shown here is derived from an EMBL/GenBank/DDBJ whole genome shotgun (WGS) entry which is preliminary data.</text>
</comment>
<gene>
    <name evidence="2" type="ORF">COT99_03195</name>
</gene>
<feature type="transmembrane region" description="Helical" evidence="1">
    <location>
        <begin position="82"/>
        <end position="101"/>
    </location>
</feature>
<evidence type="ECO:0000313" key="2">
    <source>
        <dbReference type="EMBL" id="PIR92997.1"/>
    </source>
</evidence>
<protein>
    <submittedName>
        <fullName evidence="2">Uncharacterized protein</fullName>
    </submittedName>
</protein>
<keyword evidence="1" id="KW-0472">Membrane</keyword>